<evidence type="ECO:0000259" key="2">
    <source>
        <dbReference type="PROSITE" id="PS50828"/>
    </source>
</evidence>
<dbReference type="InterPro" id="IPR036063">
    <property type="entry name" value="Smr_dom_sf"/>
</dbReference>
<dbReference type="SMART" id="SM00463">
    <property type="entry name" value="SMR"/>
    <property type="match status" value="1"/>
</dbReference>
<protein>
    <submittedName>
        <fullName evidence="3">Uncharacterized protein, isoform A</fullName>
    </submittedName>
</protein>
<dbReference type="InterPro" id="IPR052772">
    <property type="entry name" value="Endo/PolyKinase_Domain-Protein"/>
</dbReference>
<feature type="region of interest" description="Disordered" evidence="1">
    <location>
        <begin position="534"/>
        <end position="556"/>
    </location>
</feature>
<dbReference type="SUPFAM" id="SSF160443">
    <property type="entry name" value="SMR domain-like"/>
    <property type="match status" value="1"/>
</dbReference>
<dbReference type="PhylomeDB" id="B4ITB7"/>
<dbReference type="InterPro" id="IPR013899">
    <property type="entry name" value="DUF1771"/>
</dbReference>
<dbReference type="GO" id="GO:0005634">
    <property type="term" value="C:nucleus"/>
    <property type="evidence" value="ECO:0007669"/>
    <property type="project" value="TreeGrafter"/>
</dbReference>
<organism evidence="3 4">
    <name type="scientific">Drosophila yakuba</name>
    <name type="common">Fruit fly</name>
    <dbReference type="NCBI Taxonomy" id="7245"/>
    <lineage>
        <taxon>Eukaryota</taxon>
        <taxon>Metazoa</taxon>
        <taxon>Ecdysozoa</taxon>
        <taxon>Arthropoda</taxon>
        <taxon>Hexapoda</taxon>
        <taxon>Insecta</taxon>
        <taxon>Pterygota</taxon>
        <taxon>Neoptera</taxon>
        <taxon>Endopterygota</taxon>
        <taxon>Diptera</taxon>
        <taxon>Brachycera</taxon>
        <taxon>Muscomorpha</taxon>
        <taxon>Ephydroidea</taxon>
        <taxon>Drosophilidae</taxon>
        <taxon>Drosophila</taxon>
        <taxon>Sophophora</taxon>
    </lineage>
</organism>
<dbReference type="GO" id="GO:0004519">
    <property type="term" value="F:endonuclease activity"/>
    <property type="evidence" value="ECO:0007669"/>
    <property type="project" value="TreeGrafter"/>
</dbReference>
<dbReference type="HOGENOM" id="CLU_013820_0_0_1"/>
<name>B4ITB7_DROYA</name>
<feature type="compositionally biased region" description="Low complexity" evidence="1">
    <location>
        <begin position="763"/>
        <end position="779"/>
    </location>
</feature>
<proteinExistence type="predicted"/>
<accession>B4ITB7</accession>
<reference evidence="3 4" key="2">
    <citation type="journal article" date="2007" name="PLoS Biol.">
        <title>Principles of genome evolution in the Drosophila melanogaster species group.</title>
        <authorList>
            <person name="Ranz J.M."/>
            <person name="Maurin D."/>
            <person name="Chan Y.S."/>
            <person name="von Grotthuss M."/>
            <person name="Hillier L.W."/>
            <person name="Roote J."/>
            <person name="Ashburner M."/>
            <person name="Bergman C.M."/>
        </authorList>
    </citation>
    <scope>NUCLEOTIDE SEQUENCE [LARGE SCALE GENOMIC DNA]</scope>
    <source>
        <strain evidence="4">Tai18E2 / Tucson 14021-0261.01</strain>
    </source>
</reference>
<feature type="region of interest" description="Disordered" evidence="1">
    <location>
        <begin position="1"/>
        <end position="83"/>
    </location>
</feature>
<dbReference type="Gene3D" id="3.30.1370.110">
    <property type="match status" value="1"/>
</dbReference>
<feature type="compositionally biased region" description="Acidic residues" evidence="1">
    <location>
        <begin position="540"/>
        <end position="556"/>
    </location>
</feature>
<evidence type="ECO:0000256" key="1">
    <source>
        <dbReference type="SAM" id="MobiDB-lite"/>
    </source>
</evidence>
<dbReference type="Proteomes" id="UP000002282">
    <property type="component" value="Unassembled WGS sequence"/>
</dbReference>
<dbReference type="InterPro" id="IPR027417">
    <property type="entry name" value="P-loop_NTPase"/>
</dbReference>
<dbReference type="SMART" id="SM01162">
    <property type="entry name" value="DUF1771"/>
    <property type="match status" value="1"/>
</dbReference>
<feature type="compositionally biased region" description="Low complexity" evidence="1">
    <location>
        <begin position="7"/>
        <end position="52"/>
    </location>
</feature>
<dbReference type="Pfam" id="PF13671">
    <property type="entry name" value="AAA_33"/>
    <property type="match status" value="1"/>
</dbReference>
<dbReference type="OMA" id="NCIMEVH"/>
<evidence type="ECO:0000313" key="4">
    <source>
        <dbReference type="Proteomes" id="UP000002282"/>
    </source>
</evidence>
<evidence type="ECO:0000313" key="3">
    <source>
        <dbReference type="EMBL" id="EDW99630.1"/>
    </source>
</evidence>
<dbReference type="InterPro" id="IPR002625">
    <property type="entry name" value="Smr_dom"/>
</dbReference>
<reference evidence="3 4" key="1">
    <citation type="journal article" date="2007" name="Nature">
        <title>Evolution of genes and genomes on the Drosophila phylogeny.</title>
        <authorList>
            <consortium name="Drosophila 12 Genomes Consortium"/>
            <person name="Clark A.G."/>
            <person name="Eisen M.B."/>
            <person name="Smith D.R."/>
            <person name="Bergman C.M."/>
            <person name="Oliver B."/>
            <person name="Markow T.A."/>
            <person name="Kaufman T.C."/>
            <person name="Kellis M."/>
            <person name="Gelbart W."/>
            <person name="Iyer V.N."/>
            <person name="Pollard D.A."/>
            <person name="Sackton T.B."/>
            <person name="Larracuente A.M."/>
            <person name="Singh N.D."/>
            <person name="Abad J.P."/>
            <person name="Abt D.N."/>
            <person name="Adryan B."/>
            <person name="Aguade M."/>
            <person name="Akashi H."/>
            <person name="Anderson W.W."/>
            <person name="Aquadro C.F."/>
            <person name="Ardell D.H."/>
            <person name="Arguello R."/>
            <person name="Artieri C.G."/>
            <person name="Barbash D.A."/>
            <person name="Barker D."/>
            <person name="Barsanti P."/>
            <person name="Batterham P."/>
            <person name="Batzoglou S."/>
            <person name="Begun D."/>
            <person name="Bhutkar A."/>
            <person name="Blanco E."/>
            <person name="Bosak S.A."/>
            <person name="Bradley R.K."/>
            <person name="Brand A.D."/>
            <person name="Brent M.R."/>
            <person name="Brooks A.N."/>
            <person name="Brown R.H."/>
            <person name="Butlin R.K."/>
            <person name="Caggese C."/>
            <person name="Calvi B.R."/>
            <person name="Bernardo de Carvalho A."/>
            <person name="Caspi A."/>
            <person name="Castrezana S."/>
            <person name="Celniker S.E."/>
            <person name="Chang J.L."/>
            <person name="Chapple C."/>
            <person name="Chatterji S."/>
            <person name="Chinwalla A."/>
            <person name="Civetta A."/>
            <person name="Clifton S.W."/>
            <person name="Comeron J.M."/>
            <person name="Costello J.C."/>
            <person name="Coyne J.A."/>
            <person name="Daub J."/>
            <person name="David R.G."/>
            <person name="Delcher A.L."/>
            <person name="Delehaunty K."/>
            <person name="Do C.B."/>
            <person name="Ebling H."/>
            <person name="Edwards K."/>
            <person name="Eickbush T."/>
            <person name="Evans J.D."/>
            <person name="Filipski A."/>
            <person name="Findeiss S."/>
            <person name="Freyhult E."/>
            <person name="Fulton L."/>
            <person name="Fulton R."/>
            <person name="Garcia A.C."/>
            <person name="Gardiner A."/>
            <person name="Garfield D.A."/>
            <person name="Garvin B.E."/>
            <person name="Gibson G."/>
            <person name="Gilbert D."/>
            <person name="Gnerre S."/>
            <person name="Godfrey J."/>
            <person name="Good R."/>
            <person name="Gotea V."/>
            <person name="Gravely B."/>
            <person name="Greenberg A.J."/>
            <person name="Griffiths-Jones S."/>
            <person name="Gross S."/>
            <person name="Guigo R."/>
            <person name="Gustafson E.A."/>
            <person name="Haerty W."/>
            <person name="Hahn M.W."/>
            <person name="Halligan D.L."/>
            <person name="Halpern A.L."/>
            <person name="Halter G.M."/>
            <person name="Han M.V."/>
            <person name="Heger A."/>
            <person name="Hillier L."/>
            <person name="Hinrichs A.S."/>
            <person name="Holmes I."/>
            <person name="Hoskins R.A."/>
            <person name="Hubisz M.J."/>
            <person name="Hultmark D."/>
            <person name="Huntley M.A."/>
            <person name="Jaffe D.B."/>
            <person name="Jagadeeshan S."/>
            <person name="Jeck W.R."/>
            <person name="Johnson J."/>
            <person name="Jones C.D."/>
            <person name="Jordan W.C."/>
            <person name="Karpen G.H."/>
            <person name="Kataoka E."/>
            <person name="Keightley P.D."/>
            <person name="Kheradpour P."/>
            <person name="Kirkness E.F."/>
            <person name="Koerich L.B."/>
            <person name="Kristiansen K."/>
            <person name="Kudrna D."/>
            <person name="Kulathinal R.J."/>
            <person name="Kumar S."/>
            <person name="Kwok R."/>
            <person name="Lander E."/>
            <person name="Langley C.H."/>
            <person name="Lapoint R."/>
            <person name="Lazzaro B.P."/>
            <person name="Lee S.J."/>
            <person name="Levesque L."/>
            <person name="Li R."/>
            <person name="Lin C.F."/>
            <person name="Lin M.F."/>
            <person name="Lindblad-Toh K."/>
            <person name="Llopart A."/>
            <person name="Long M."/>
            <person name="Low L."/>
            <person name="Lozovsky E."/>
            <person name="Lu J."/>
            <person name="Luo M."/>
            <person name="Machado C.A."/>
            <person name="Makalowski W."/>
            <person name="Marzo M."/>
            <person name="Matsuda M."/>
            <person name="Matzkin L."/>
            <person name="McAllister B."/>
            <person name="McBride C.S."/>
            <person name="McKernan B."/>
            <person name="McKernan K."/>
            <person name="Mendez-Lago M."/>
            <person name="Minx P."/>
            <person name="Mollenhauer M.U."/>
            <person name="Montooth K."/>
            <person name="Mount S.M."/>
            <person name="Mu X."/>
            <person name="Myers E."/>
            <person name="Negre B."/>
            <person name="Newfeld S."/>
            <person name="Nielsen R."/>
            <person name="Noor M.A."/>
            <person name="O'Grady P."/>
            <person name="Pachter L."/>
            <person name="Papaceit M."/>
            <person name="Parisi M.J."/>
            <person name="Parisi M."/>
            <person name="Parts L."/>
            <person name="Pedersen J.S."/>
            <person name="Pesole G."/>
            <person name="Phillippy A.M."/>
            <person name="Ponting C.P."/>
            <person name="Pop M."/>
            <person name="Porcelli D."/>
            <person name="Powell J.R."/>
            <person name="Prohaska S."/>
            <person name="Pruitt K."/>
            <person name="Puig M."/>
            <person name="Quesneville H."/>
            <person name="Ram K.R."/>
            <person name="Rand D."/>
            <person name="Rasmussen M.D."/>
            <person name="Reed L.K."/>
            <person name="Reenan R."/>
            <person name="Reily A."/>
            <person name="Remington K.A."/>
            <person name="Rieger T.T."/>
            <person name="Ritchie M.G."/>
            <person name="Robin C."/>
            <person name="Rogers Y.H."/>
            <person name="Rohde C."/>
            <person name="Rozas J."/>
            <person name="Rubenfield M.J."/>
            <person name="Ruiz A."/>
            <person name="Russo S."/>
            <person name="Salzberg S.L."/>
            <person name="Sanchez-Gracia A."/>
            <person name="Saranga D.J."/>
            <person name="Sato H."/>
            <person name="Schaeffer S.W."/>
            <person name="Schatz M.C."/>
            <person name="Schlenke T."/>
            <person name="Schwartz R."/>
            <person name="Segarra C."/>
            <person name="Singh R.S."/>
            <person name="Sirot L."/>
            <person name="Sirota M."/>
            <person name="Sisneros N.B."/>
            <person name="Smith C.D."/>
            <person name="Smith T.F."/>
            <person name="Spieth J."/>
            <person name="Stage D.E."/>
            <person name="Stark A."/>
            <person name="Stephan W."/>
            <person name="Strausberg R.L."/>
            <person name="Strempel S."/>
            <person name="Sturgill D."/>
            <person name="Sutton G."/>
            <person name="Sutton G.G."/>
            <person name="Tao W."/>
            <person name="Teichmann S."/>
            <person name="Tobari Y.N."/>
            <person name="Tomimura Y."/>
            <person name="Tsolas J.M."/>
            <person name="Valente V.L."/>
            <person name="Venter E."/>
            <person name="Venter J.C."/>
            <person name="Vicario S."/>
            <person name="Vieira F.G."/>
            <person name="Vilella A.J."/>
            <person name="Villasante A."/>
            <person name="Walenz B."/>
            <person name="Wang J."/>
            <person name="Wasserman M."/>
            <person name="Watts T."/>
            <person name="Wilson D."/>
            <person name="Wilson R.K."/>
            <person name="Wing R.A."/>
            <person name="Wolfner M.F."/>
            <person name="Wong A."/>
            <person name="Wong G.K."/>
            <person name="Wu C.I."/>
            <person name="Wu G."/>
            <person name="Yamamoto D."/>
            <person name="Yang H.P."/>
            <person name="Yang S.P."/>
            <person name="Yorke J.A."/>
            <person name="Yoshida K."/>
            <person name="Zdobnov E."/>
            <person name="Zhang P."/>
            <person name="Zhang Y."/>
            <person name="Zimin A.V."/>
            <person name="Baldwin J."/>
            <person name="Abdouelleil A."/>
            <person name="Abdulkadir J."/>
            <person name="Abebe A."/>
            <person name="Abera B."/>
            <person name="Abreu J."/>
            <person name="Acer S.C."/>
            <person name="Aftuck L."/>
            <person name="Alexander A."/>
            <person name="An P."/>
            <person name="Anderson E."/>
            <person name="Anderson S."/>
            <person name="Arachi H."/>
            <person name="Azer M."/>
            <person name="Bachantsang P."/>
            <person name="Barry A."/>
            <person name="Bayul T."/>
            <person name="Berlin A."/>
            <person name="Bessette D."/>
            <person name="Bloom T."/>
            <person name="Blye J."/>
            <person name="Boguslavskiy L."/>
            <person name="Bonnet C."/>
            <person name="Boukhgalter B."/>
            <person name="Bourzgui I."/>
            <person name="Brown A."/>
            <person name="Cahill P."/>
            <person name="Channer S."/>
            <person name="Cheshatsang Y."/>
            <person name="Chuda L."/>
            <person name="Citroen M."/>
            <person name="Collymore A."/>
            <person name="Cooke P."/>
            <person name="Costello M."/>
            <person name="D'Aco K."/>
            <person name="Daza R."/>
            <person name="De Haan G."/>
            <person name="DeGray S."/>
            <person name="DeMaso C."/>
            <person name="Dhargay N."/>
            <person name="Dooley K."/>
            <person name="Dooley E."/>
            <person name="Doricent M."/>
            <person name="Dorje P."/>
            <person name="Dorjee K."/>
            <person name="Dupes A."/>
            <person name="Elong R."/>
            <person name="Falk J."/>
            <person name="Farina A."/>
            <person name="Faro S."/>
            <person name="Ferguson D."/>
            <person name="Fisher S."/>
            <person name="Foley C.D."/>
            <person name="Franke A."/>
            <person name="Friedrich D."/>
            <person name="Gadbois L."/>
            <person name="Gearin G."/>
            <person name="Gearin C.R."/>
            <person name="Giannoukos G."/>
            <person name="Goode T."/>
            <person name="Graham J."/>
            <person name="Grandbois E."/>
            <person name="Grewal S."/>
            <person name="Gyaltsen K."/>
            <person name="Hafez N."/>
            <person name="Hagos B."/>
            <person name="Hall J."/>
            <person name="Henson C."/>
            <person name="Hollinger A."/>
            <person name="Honan T."/>
            <person name="Huard M.D."/>
            <person name="Hughes L."/>
            <person name="Hurhula B."/>
            <person name="Husby M.E."/>
            <person name="Kamat A."/>
            <person name="Kanga B."/>
            <person name="Kashin S."/>
            <person name="Khazanovich D."/>
            <person name="Kisner P."/>
            <person name="Lance K."/>
            <person name="Lara M."/>
            <person name="Lee W."/>
            <person name="Lennon N."/>
            <person name="Letendre F."/>
            <person name="LeVine R."/>
            <person name="Lipovsky A."/>
            <person name="Liu X."/>
            <person name="Liu J."/>
            <person name="Liu S."/>
            <person name="Lokyitsang T."/>
            <person name="Lokyitsang Y."/>
            <person name="Lubonja R."/>
            <person name="Lui A."/>
            <person name="MacDonald P."/>
            <person name="Magnisalis V."/>
            <person name="Maru K."/>
            <person name="Matthews C."/>
            <person name="McCusker W."/>
            <person name="McDonough S."/>
            <person name="Mehta T."/>
            <person name="Meldrim J."/>
            <person name="Meneus L."/>
            <person name="Mihai O."/>
            <person name="Mihalev A."/>
            <person name="Mihova T."/>
            <person name="Mittelman R."/>
            <person name="Mlenga V."/>
            <person name="Montmayeur A."/>
            <person name="Mulrain L."/>
            <person name="Navidi A."/>
            <person name="Naylor J."/>
            <person name="Negash T."/>
            <person name="Nguyen T."/>
            <person name="Nguyen N."/>
            <person name="Nicol R."/>
            <person name="Norbu C."/>
            <person name="Norbu N."/>
            <person name="Novod N."/>
            <person name="O'Neill B."/>
            <person name="Osman S."/>
            <person name="Markiewicz E."/>
            <person name="Oyono O.L."/>
            <person name="Patti C."/>
            <person name="Phunkhang P."/>
            <person name="Pierre F."/>
            <person name="Priest M."/>
            <person name="Raghuraman S."/>
            <person name="Rege F."/>
            <person name="Reyes R."/>
            <person name="Rise C."/>
            <person name="Rogov P."/>
            <person name="Ross K."/>
            <person name="Ryan E."/>
            <person name="Settipalli S."/>
            <person name="Shea T."/>
            <person name="Sherpa N."/>
            <person name="Shi L."/>
            <person name="Shih D."/>
            <person name="Sparrow T."/>
            <person name="Spaulding J."/>
            <person name="Stalker J."/>
            <person name="Stange-Thomann N."/>
            <person name="Stavropoulos S."/>
            <person name="Stone C."/>
            <person name="Strader C."/>
            <person name="Tesfaye S."/>
            <person name="Thomson T."/>
            <person name="Thoulutsang Y."/>
            <person name="Thoulutsang D."/>
            <person name="Topham K."/>
            <person name="Topping I."/>
            <person name="Tsamla T."/>
            <person name="Vassiliev H."/>
            <person name="Vo A."/>
            <person name="Wangchuk T."/>
            <person name="Wangdi T."/>
            <person name="Weiand M."/>
            <person name="Wilkinson J."/>
            <person name="Wilson A."/>
            <person name="Yadav S."/>
            <person name="Young G."/>
            <person name="Yu Q."/>
            <person name="Zembek L."/>
            <person name="Zhong D."/>
            <person name="Zimmer A."/>
            <person name="Zwirko Z."/>
            <person name="Jaffe D.B."/>
            <person name="Alvarez P."/>
            <person name="Brockman W."/>
            <person name="Butler J."/>
            <person name="Chin C."/>
            <person name="Gnerre S."/>
            <person name="Grabherr M."/>
            <person name="Kleber M."/>
            <person name="Mauceli E."/>
            <person name="MacCallum I."/>
        </authorList>
    </citation>
    <scope>NUCLEOTIDE SEQUENCE [LARGE SCALE GENOMIC DNA]</scope>
    <source>
        <strain evidence="4">Tai18E2 / Tucson 14021-0261.01</strain>
    </source>
</reference>
<feature type="region of interest" description="Disordered" evidence="1">
    <location>
        <begin position="458"/>
        <end position="494"/>
    </location>
</feature>
<feature type="compositionally biased region" description="Polar residues" evidence="1">
    <location>
        <begin position="74"/>
        <end position="83"/>
    </location>
</feature>
<feature type="domain" description="Smr" evidence="2">
    <location>
        <begin position="872"/>
        <end position="952"/>
    </location>
</feature>
<dbReference type="PROSITE" id="PS50828">
    <property type="entry name" value="SMR"/>
    <property type="match status" value="1"/>
</dbReference>
<dbReference type="EMBL" id="CH891687">
    <property type="protein sequence ID" value="EDW99630.1"/>
    <property type="molecule type" value="Genomic_DNA"/>
</dbReference>
<dbReference type="SMR" id="B4ITB7"/>
<feature type="region of interest" description="Disordered" evidence="1">
    <location>
        <begin position="755"/>
        <end position="788"/>
    </location>
</feature>
<feature type="compositionally biased region" description="Polar residues" evidence="1">
    <location>
        <begin position="461"/>
        <end position="483"/>
    </location>
</feature>
<gene>
    <name evidence="3" type="primary">Dyak\GE22996</name>
    <name evidence="3" type="synonym">dyak_GLEANR_6762</name>
    <name evidence="3" type="synonym">GE22996</name>
    <name evidence="3" type="ORF">Dyak_GE22996</name>
</gene>
<dbReference type="PANTHER" id="PTHR46535:SF1">
    <property type="entry name" value="NEDD4-BINDING PROTEIN 2"/>
    <property type="match status" value="1"/>
</dbReference>
<keyword evidence="4" id="KW-1185">Reference proteome</keyword>
<dbReference type="PANTHER" id="PTHR46535">
    <property type="entry name" value="NEDD4-BINDING PROTEIN 2"/>
    <property type="match status" value="1"/>
</dbReference>
<dbReference type="OrthoDB" id="3231855at2759"/>
<dbReference type="SUPFAM" id="SSF52540">
    <property type="entry name" value="P-loop containing nucleoside triphosphate hydrolases"/>
    <property type="match status" value="1"/>
</dbReference>
<dbReference type="eggNOG" id="KOG2401">
    <property type="taxonomic scope" value="Eukaryota"/>
</dbReference>
<sequence length="961" mass="108463">MSTARNSDSADPSDLALLLGSSNNNNNYNNNNNNSNSKNNNNKNNNCSRNRSGGTPRKYASAGAPSSIRMCPASNMTSNQSNKQLSSICQRAQAGHKLMIIMRGPPGSGKSTLAESLVRQAHLLDRHQVRDFVLSSDDYFKTRHGYDFNPTLLPAAHEWNQQRVRDKAACGWSPIIVDNTNTMVWEMQPYVQCAVRHGYVIELLEPQTSWCKSASKLAQKNIHSVPRENIQRMLERYERTTAGELIQLMKETKYSVELPQLRKHPPLPAVPVITSFEESKPLEAPVPAPAENTFKLNANAQTWVPYEQGAPSYWSQTVSSEDTGDATVPEIPEALAAPALEKSEVSIIDLLREESKLKEEPSKAEHYEAKLFQRHCLDCHNEPKGFALLRQMYPNKQLTGLWDLFVKCKADVDWAVDILLKEDELYAVTGSEQIGFEETVDSEEAAQFQCDCDKAAEGQESPISTSNCTSPTLPLSKTASKPQRQPRIKRASAPTNKELQIQIQNCFVLGDEQYSEHTRKIRDIRNGILDQPIVPKVPEASEEPELEQQEEEDPEENTLLEIDLGSALIEQLRAQFYTEDEMLPPEQELPAATKIFVPRQLAKQLYMLWMEAVFNQLEEMRQQTMRDDEQFARLLKHPGYADCRESPSNVAELLDMELAWSIYNSEQQAAKKAAELAARKQTPNDIATHLTKMKLCETFPDIPPDTVLEIFAATGSNYVQTVEVLDSNVQSMLSEAELYDKALREGEKLSAQVALEERKQKQQKQQNSSSQGPRISSSSTAPGRSPQLHEDAKCAALRDFEETRNMAAHHSQLKAECYLKAKQAVQRGNGSVALYYSEIAKLHKQKIDVFNHRAANCIMEVHRHTQNNPDLLDLHYLHTVEAISCLDLFLDRHITVLRNTTRVYKHVFIITGRGLHSANGVSTIKNRVKARLSERRLRWQEVNPGLLRVKVFSASRHSKNF</sequence>
<dbReference type="Pfam" id="PF08590">
    <property type="entry name" value="DUF1771"/>
    <property type="match status" value="1"/>
</dbReference>
<dbReference type="Gene3D" id="3.40.50.300">
    <property type="entry name" value="P-loop containing nucleotide triphosphate hydrolases"/>
    <property type="match status" value="1"/>
</dbReference>
<dbReference type="AlphaFoldDB" id="B4ITB7"/>